<proteinExistence type="predicted"/>
<evidence type="ECO:0000313" key="2">
    <source>
        <dbReference type="Proteomes" id="UP001595647"/>
    </source>
</evidence>
<keyword evidence="2" id="KW-1185">Reference proteome</keyword>
<comment type="caution">
    <text evidence="1">The sequence shown here is derived from an EMBL/GenBank/DDBJ whole genome shotgun (WGS) entry which is preliminary data.</text>
</comment>
<protein>
    <submittedName>
        <fullName evidence="1">Uncharacterized protein</fullName>
    </submittedName>
</protein>
<name>A0ABV7I8Y9_9HYPH</name>
<evidence type="ECO:0000313" key="1">
    <source>
        <dbReference type="EMBL" id="MFC3165405.1"/>
    </source>
</evidence>
<dbReference type="Proteomes" id="UP001595647">
    <property type="component" value="Unassembled WGS sequence"/>
</dbReference>
<dbReference type="EMBL" id="JBHRTG010000019">
    <property type="protein sequence ID" value="MFC3165405.1"/>
    <property type="molecule type" value="Genomic_DNA"/>
</dbReference>
<dbReference type="RefSeq" id="WP_182304399.1">
    <property type="nucleotide sequence ID" value="NZ_CP059896.1"/>
</dbReference>
<sequence>MPTFDNERDAIEYMNEQLGRMDARLIKVEGENLALKSVVTILRHVIGDGELKAFFEEQARKRIDEMIAVAGSYDDDNTRALIDAYVETMKILMVTEFNAPELPAFTIVRGGKE</sequence>
<organism evidence="1 2">
    <name type="scientific">Ciceribacter thiooxidans</name>
    <dbReference type="NCBI Taxonomy" id="1969821"/>
    <lineage>
        <taxon>Bacteria</taxon>
        <taxon>Pseudomonadati</taxon>
        <taxon>Pseudomonadota</taxon>
        <taxon>Alphaproteobacteria</taxon>
        <taxon>Hyphomicrobiales</taxon>
        <taxon>Rhizobiaceae</taxon>
        <taxon>Ciceribacter</taxon>
    </lineage>
</organism>
<accession>A0ABV7I8Y9</accession>
<gene>
    <name evidence="1" type="ORF">ACFOHV_19155</name>
</gene>
<reference evidence="2" key="1">
    <citation type="journal article" date="2019" name="Int. J. Syst. Evol. Microbiol.">
        <title>The Global Catalogue of Microorganisms (GCM) 10K type strain sequencing project: providing services to taxonomists for standard genome sequencing and annotation.</title>
        <authorList>
            <consortium name="The Broad Institute Genomics Platform"/>
            <consortium name="The Broad Institute Genome Sequencing Center for Infectious Disease"/>
            <person name="Wu L."/>
            <person name="Ma J."/>
        </authorList>
    </citation>
    <scope>NUCLEOTIDE SEQUENCE [LARGE SCALE GENOMIC DNA]</scope>
    <source>
        <strain evidence="2">KCTC 52231</strain>
    </source>
</reference>